<accession>A0A843XS25</accession>
<sequence length="116" mass="13351">MQYLILQLHTPAPAQVKGYVIACQGTFFSKVRATVKAQIFFVSMDEFSGDPTDDGDPFRFLLLLFLIPRRLRPPLPLLHQDPLERQALLQQGVVVRRPHRPPPQDRAEAYCKERIL</sequence>
<dbReference type="AlphaFoldDB" id="A0A843XS25"/>
<reference evidence="1" key="1">
    <citation type="submission" date="2017-07" db="EMBL/GenBank/DDBJ databases">
        <title>Taro Niue Genome Assembly and Annotation.</title>
        <authorList>
            <person name="Atibalentja N."/>
            <person name="Keating K."/>
            <person name="Fields C.J."/>
        </authorList>
    </citation>
    <scope>NUCLEOTIDE SEQUENCE</scope>
    <source>
        <strain evidence="1">Niue_2</strain>
        <tissue evidence="1">Leaf</tissue>
    </source>
</reference>
<dbReference type="Proteomes" id="UP000652761">
    <property type="component" value="Unassembled WGS sequence"/>
</dbReference>
<comment type="caution">
    <text evidence="1">The sequence shown here is derived from an EMBL/GenBank/DDBJ whole genome shotgun (WGS) entry which is preliminary data.</text>
</comment>
<keyword evidence="2" id="KW-1185">Reference proteome</keyword>
<dbReference type="EMBL" id="NMUH01011878">
    <property type="protein sequence ID" value="MQM21963.1"/>
    <property type="molecule type" value="Genomic_DNA"/>
</dbReference>
<name>A0A843XS25_COLES</name>
<organism evidence="1 2">
    <name type="scientific">Colocasia esculenta</name>
    <name type="common">Wild taro</name>
    <name type="synonym">Arum esculentum</name>
    <dbReference type="NCBI Taxonomy" id="4460"/>
    <lineage>
        <taxon>Eukaryota</taxon>
        <taxon>Viridiplantae</taxon>
        <taxon>Streptophyta</taxon>
        <taxon>Embryophyta</taxon>
        <taxon>Tracheophyta</taxon>
        <taxon>Spermatophyta</taxon>
        <taxon>Magnoliopsida</taxon>
        <taxon>Liliopsida</taxon>
        <taxon>Araceae</taxon>
        <taxon>Aroideae</taxon>
        <taxon>Colocasieae</taxon>
        <taxon>Colocasia</taxon>
    </lineage>
</organism>
<protein>
    <submittedName>
        <fullName evidence="1">Uncharacterized protein</fullName>
    </submittedName>
</protein>
<proteinExistence type="predicted"/>
<evidence type="ECO:0000313" key="1">
    <source>
        <dbReference type="EMBL" id="MQM21963.1"/>
    </source>
</evidence>
<evidence type="ECO:0000313" key="2">
    <source>
        <dbReference type="Proteomes" id="UP000652761"/>
    </source>
</evidence>
<gene>
    <name evidence="1" type="ORF">Taro_055010</name>
</gene>